<dbReference type="GO" id="GO:0006355">
    <property type="term" value="P:regulation of DNA-templated transcription"/>
    <property type="evidence" value="ECO:0007669"/>
    <property type="project" value="InterPro"/>
</dbReference>
<evidence type="ECO:0000313" key="1">
    <source>
        <dbReference type="EMBL" id="KRK79121.1"/>
    </source>
</evidence>
<organism evidence="1 2">
    <name type="scientific">Companilactobacillus nodensis DSM 19682 = JCM 14932 = NBRC 107160</name>
    <dbReference type="NCBI Taxonomy" id="1423775"/>
    <lineage>
        <taxon>Bacteria</taxon>
        <taxon>Bacillati</taxon>
        <taxon>Bacillota</taxon>
        <taxon>Bacilli</taxon>
        <taxon>Lactobacillales</taxon>
        <taxon>Lactobacillaceae</taxon>
        <taxon>Companilactobacillus</taxon>
    </lineage>
</organism>
<dbReference type="InterPro" id="IPR008651">
    <property type="entry name" value="Uncharacterised_HicB"/>
</dbReference>
<sequence length="107" mass="12042">MAEKKFLLRLDEELYQKVAEKAEADNRSVNKYIVHLLQQNTKETTFENRQFVGQTIKGSEILTDSGLVSVSGIYYRYIIADSTPVDPTGLYTILGATGNILTLQLIK</sequence>
<dbReference type="InterPro" id="IPR013321">
    <property type="entry name" value="Arc_rbn_hlx_hlx"/>
</dbReference>
<accession>A0A0R1KFA1</accession>
<comment type="caution">
    <text evidence="1">The sequence shown here is derived from an EMBL/GenBank/DDBJ whole genome shotgun (WGS) entry which is preliminary data.</text>
</comment>
<evidence type="ECO:0008006" key="3">
    <source>
        <dbReference type="Google" id="ProtNLM"/>
    </source>
</evidence>
<dbReference type="Gene3D" id="1.10.1220.10">
    <property type="entry name" value="Met repressor-like"/>
    <property type="match status" value="1"/>
</dbReference>
<name>A0A0R1KFA1_9LACO</name>
<dbReference type="SUPFAM" id="SSF47598">
    <property type="entry name" value="Ribbon-helix-helix"/>
    <property type="match status" value="1"/>
</dbReference>
<dbReference type="STRING" id="1423775.FD03_GL001485"/>
<dbReference type="RefSeq" id="WP_034543067.1">
    <property type="nucleotide sequence ID" value="NZ_AZDZ01000019.1"/>
</dbReference>
<proteinExistence type="predicted"/>
<evidence type="ECO:0000313" key="2">
    <source>
        <dbReference type="Proteomes" id="UP000051248"/>
    </source>
</evidence>
<dbReference type="eggNOG" id="COG4226">
    <property type="taxonomic scope" value="Bacteria"/>
</dbReference>
<dbReference type="AlphaFoldDB" id="A0A0R1KFA1"/>
<dbReference type="InterPro" id="IPR010985">
    <property type="entry name" value="Ribbon_hlx_hlx"/>
</dbReference>
<dbReference type="OrthoDB" id="2141513at2"/>
<gene>
    <name evidence="1" type="ORF">FD03_GL001485</name>
</gene>
<dbReference type="PATRIC" id="fig|1423775.4.peg.1515"/>
<keyword evidence="2" id="KW-1185">Reference proteome</keyword>
<protein>
    <recommendedName>
        <fullName evidence="3">HicB domain-containing protein</fullName>
    </recommendedName>
</protein>
<dbReference type="EMBL" id="AZDZ01000019">
    <property type="protein sequence ID" value="KRK79121.1"/>
    <property type="molecule type" value="Genomic_DNA"/>
</dbReference>
<dbReference type="Pfam" id="PF05534">
    <property type="entry name" value="HicB"/>
    <property type="match status" value="1"/>
</dbReference>
<reference evidence="1 2" key="1">
    <citation type="journal article" date="2015" name="Genome Announc.">
        <title>Expanding the biotechnology potential of lactobacilli through comparative genomics of 213 strains and associated genera.</title>
        <authorList>
            <person name="Sun Z."/>
            <person name="Harris H.M."/>
            <person name="McCann A."/>
            <person name="Guo C."/>
            <person name="Argimon S."/>
            <person name="Zhang W."/>
            <person name="Yang X."/>
            <person name="Jeffery I.B."/>
            <person name="Cooney J.C."/>
            <person name="Kagawa T.F."/>
            <person name="Liu W."/>
            <person name="Song Y."/>
            <person name="Salvetti E."/>
            <person name="Wrobel A."/>
            <person name="Rasinkangas P."/>
            <person name="Parkhill J."/>
            <person name="Rea M.C."/>
            <person name="O'Sullivan O."/>
            <person name="Ritari J."/>
            <person name="Douillard F.P."/>
            <person name="Paul Ross R."/>
            <person name="Yang R."/>
            <person name="Briner A.E."/>
            <person name="Felis G.E."/>
            <person name="de Vos W.M."/>
            <person name="Barrangou R."/>
            <person name="Klaenhammer T.R."/>
            <person name="Caufield P.W."/>
            <person name="Cui Y."/>
            <person name="Zhang H."/>
            <person name="O'Toole P.W."/>
        </authorList>
    </citation>
    <scope>NUCLEOTIDE SEQUENCE [LARGE SCALE GENOMIC DNA]</scope>
    <source>
        <strain evidence="1 2">DSM 19682</strain>
    </source>
</reference>
<dbReference type="Proteomes" id="UP000051248">
    <property type="component" value="Unassembled WGS sequence"/>
</dbReference>